<keyword evidence="4" id="KW-1185">Reference proteome</keyword>
<feature type="transmembrane region" description="Helical" evidence="2">
    <location>
        <begin position="27"/>
        <end position="48"/>
    </location>
</feature>
<sequence>MAAIGRRSGKRYDDDDRGIRRSGGSGCLWYALIFLIVMLILSLMFGGFHKGHLHPNGLRAGYDHSGA</sequence>
<keyword evidence="2" id="KW-0812">Transmembrane</keyword>
<feature type="compositionally biased region" description="Basic and acidic residues" evidence="1">
    <location>
        <begin position="10"/>
        <end position="19"/>
    </location>
</feature>
<proteinExistence type="predicted"/>
<evidence type="ECO:0000313" key="3">
    <source>
        <dbReference type="EMBL" id="GAA1979974.1"/>
    </source>
</evidence>
<keyword evidence="2" id="KW-0472">Membrane</keyword>
<reference evidence="3 4" key="1">
    <citation type="journal article" date="2019" name="Int. J. Syst. Evol. Microbiol.">
        <title>The Global Catalogue of Microorganisms (GCM) 10K type strain sequencing project: providing services to taxonomists for standard genome sequencing and annotation.</title>
        <authorList>
            <consortium name="The Broad Institute Genomics Platform"/>
            <consortium name="The Broad Institute Genome Sequencing Center for Infectious Disease"/>
            <person name="Wu L."/>
            <person name="Ma J."/>
        </authorList>
    </citation>
    <scope>NUCLEOTIDE SEQUENCE [LARGE SCALE GENOMIC DNA]</scope>
    <source>
        <strain evidence="3 4">JCM 16013</strain>
    </source>
</reference>
<dbReference type="Proteomes" id="UP001499854">
    <property type="component" value="Unassembled WGS sequence"/>
</dbReference>
<protein>
    <submittedName>
        <fullName evidence="3">Uncharacterized protein</fullName>
    </submittedName>
</protein>
<evidence type="ECO:0000313" key="4">
    <source>
        <dbReference type="Proteomes" id="UP001499854"/>
    </source>
</evidence>
<evidence type="ECO:0000256" key="2">
    <source>
        <dbReference type="SAM" id="Phobius"/>
    </source>
</evidence>
<comment type="caution">
    <text evidence="3">The sequence shown here is derived from an EMBL/GenBank/DDBJ whole genome shotgun (WGS) entry which is preliminary data.</text>
</comment>
<dbReference type="RefSeq" id="WP_344659184.1">
    <property type="nucleotide sequence ID" value="NZ_BAAAQM010000026.1"/>
</dbReference>
<keyword evidence="2" id="KW-1133">Transmembrane helix</keyword>
<feature type="region of interest" description="Disordered" evidence="1">
    <location>
        <begin position="1"/>
        <end position="24"/>
    </location>
</feature>
<accession>A0ABN2S3U7</accession>
<dbReference type="EMBL" id="BAAAQM010000026">
    <property type="protein sequence ID" value="GAA1979974.1"/>
    <property type="molecule type" value="Genomic_DNA"/>
</dbReference>
<gene>
    <name evidence="3" type="ORF">GCM10009838_46380</name>
</gene>
<name>A0ABN2S3U7_9ACTN</name>
<organism evidence="3 4">
    <name type="scientific">Catenulispora subtropica</name>
    <dbReference type="NCBI Taxonomy" id="450798"/>
    <lineage>
        <taxon>Bacteria</taxon>
        <taxon>Bacillati</taxon>
        <taxon>Actinomycetota</taxon>
        <taxon>Actinomycetes</taxon>
        <taxon>Catenulisporales</taxon>
        <taxon>Catenulisporaceae</taxon>
        <taxon>Catenulispora</taxon>
    </lineage>
</organism>
<evidence type="ECO:0000256" key="1">
    <source>
        <dbReference type="SAM" id="MobiDB-lite"/>
    </source>
</evidence>